<dbReference type="KEGG" id="vbh:CMV30_15305"/>
<dbReference type="EMBL" id="CP023344">
    <property type="protein sequence ID" value="ATC66173.1"/>
    <property type="molecule type" value="Genomic_DNA"/>
</dbReference>
<sequence length="181" mass="18867">MTVEERLARHLSKMPDTARANWVAANATVVGDVTLGARSSVFYGAVLRGDIARIVVGEGTNIQDNCVVHLADDLDAVIGAWCTIGHGAIVHACTIEDECLIGMGATVLDGARIGARSIVGAGAVVKPRTVIPPGSVVLGSPAKVARTLNEEHQRALKGWAEKYLAVSAAHAAREKAAGEKR</sequence>
<dbReference type="InterPro" id="IPR011004">
    <property type="entry name" value="Trimer_LpxA-like_sf"/>
</dbReference>
<dbReference type="CDD" id="cd04645">
    <property type="entry name" value="LbH_gamma_CA_like"/>
    <property type="match status" value="1"/>
</dbReference>
<dbReference type="AlphaFoldDB" id="A0A290QCJ1"/>
<dbReference type="RefSeq" id="WP_096057800.1">
    <property type="nucleotide sequence ID" value="NZ_CP023344.1"/>
</dbReference>
<reference evidence="1 2" key="1">
    <citation type="submission" date="2017-09" db="EMBL/GenBank/DDBJ databases">
        <title>Complete genome sequence of Verrucomicrobial strain HZ-65, isolated from freshwater.</title>
        <authorList>
            <person name="Choi A."/>
        </authorList>
    </citation>
    <scope>NUCLEOTIDE SEQUENCE [LARGE SCALE GENOMIC DNA]</scope>
    <source>
        <strain evidence="1 2">HZ-65</strain>
    </source>
</reference>
<dbReference type="Gene3D" id="2.160.10.10">
    <property type="entry name" value="Hexapeptide repeat proteins"/>
    <property type="match status" value="1"/>
</dbReference>
<keyword evidence="2" id="KW-1185">Reference proteome</keyword>
<dbReference type="Pfam" id="PF00132">
    <property type="entry name" value="Hexapep"/>
    <property type="match status" value="1"/>
</dbReference>
<evidence type="ECO:0000313" key="1">
    <source>
        <dbReference type="EMBL" id="ATC66173.1"/>
    </source>
</evidence>
<dbReference type="InterPro" id="IPR050484">
    <property type="entry name" value="Transf_Hexapept/Carb_Anhydrase"/>
</dbReference>
<dbReference type="InterPro" id="IPR001451">
    <property type="entry name" value="Hexapep"/>
</dbReference>
<gene>
    <name evidence="1" type="ORF">CMV30_15305</name>
</gene>
<accession>A0A290QCJ1</accession>
<dbReference type="InterPro" id="IPR047324">
    <property type="entry name" value="LbH_gamma_CA-like"/>
</dbReference>
<dbReference type="PANTHER" id="PTHR13061">
    <property type="entry name" value="DYNACTIN SUBUNIT P25"/>
    <property type="match status" value="1"/>
</dbReference>
<name>A0A290QCJ1_9BACT</name>
<organism evidence="1 2">
    <name type="scientific">Nibricoccus aquaticus</name>
    <dbReference type="NCBI Taxonomy" id="2576891"/>
    <lineage>
        <taxon>Bacteria</taxon>
        <taxon>Pseudomonadati</taxon>
        <taxon>Verrucomicrobiota</taxon>
        <taxon>Opitutia</taxon>
        <taxon>Opitutales</taxon>
        <taxon>Opitutaceae</taxon>
        <taxon>Nibricoccus</taxon>
    </lineage>
</organism>
<protein>
    <submittedName>
        <fullName evidence="1">Gamma carbonic anhydrase family protein</fullName>
    </submittedName>
</protein>
<dbReference type="Proteomes" id="UP000217265">
    <property type="component" value="Chromosome"/>
</dbReference>
<dbReference type="PANTHER" id="PTHR13061:SF29">
    <property type="entry name" value="GAMMA CARBONIC ANHYDRASE-LIKE 1, MITOCHONDRIAL-RELATED"/>
    <property type="match status" value="1"/>
</dbReference>
<proteinExistence type="predicted"/>
<evidence type="ECO:0000313" key="2">
    <source>
        <dbReference type="Proteomes" id="UP000217265"/>
    </source>
</evidence>
<dbReference type="SUPFAM" id="SSF51161">
    <property type="entry name" value="Trimeric LpxA-like enzymes"/>
    <property type="match status" value="1"/>
</dbReference>
<dbReference type="OrthoDB" id="9803036at2"/>